<feature type="region of interest" description="Disordered" evidence="1">
    <location>
        <begin position="652"/>
        <end position="695"/>
    </location>
</feature>
<evidence type="ECO:0000313" key="3">
    <source>
        <dbReference type="Proteomes" id="UP000696280"/>
    </source>
</evidence>
<name>A0A9N9PZU7_9HELO</name>
<dbReference type="PANTHER" id="PTHR37542">
    <property type="entry name" value="HELO DOMAIN-CONTAINING PROTEIN-RELATED"/>
    <property type="match status" value="1"/>
</dbReference>
<feature type="region of interest" description="Disordered" evidence="1">
    <location>
        <begin position="928"/>
        <end position="959"/>
    </location>
</feature>
<dbReference type="InterPro" id="IPR011009">
    <property type="entry name" value="Kinase-like_dom_sf"/>
</dbReference>
<feature type="compositionally biased region" description="Polar residues" evidence="1">
    <location>
        <begin position="279"/>
        <end position="290"/>
    </location>
</feature>
<evidence type="ECO:0000256" key="1">
    <source>
        <dbReference type="SAM" id="MobiDB-lite"/>
    </source>
</evidence>
<gene>
    <name evidence="2" type="ORF">HYFRA_00013981</name>
</gene>
<feature type="region of interest" description="Disordered" evidence="1">
    <location>
        <begin position="269"/>
        <end position="291"/>
    </location>
</feature>
<feature type="compositionally biased region" description="Acidic residues" evidence="1">
    <location>
        <begin position="652"/>
        <end position="663"/>
    </location>
</feature>
<dbReference type="PANTHER" id="PTHR37542:SF2">
    <property type="entry name" value="PROTEIN KINASE DOMAIN-CONTAINING PROTEIN"/>
    <property type="match status" value="1"/>
</dbReference>
<dbReference type="OrthoDB" id="5418235at2759"/>
<dbReference type="Gene3D" id="1.10.510.10">
    <property type="entry name" value="Transferase(Phosphotransferase) domain 1"/>
    <property type="match status" value="1"/>
</dbReference>
<accession>A0A9N9PZU7</accession>
<organism evidence="2 3">
    <name type="scientific">Hymenoscyphus fraxineus</name>
    <dbReference type="NCBI Taxonomy" id="746836"/>
    <lineage>
        <taxon>Eukaryota</taxon>
        <taxon>Fungi</taxon>
        <taxon>Dikarya</taxon>
        <taxon>Ascomycota</taxon>
        <taxon>Pezizomycotina</taxon>
        <taxon>Leotiomycetes</taxon>
        <taxon>Helotiales</taxon>
        <taxon>Helotiaceae</taxon>
        <taxon>Hymenoscyphus</taxon>
    </lineage>
</organism>
<comment type="caution">
    <text evidence="2">The sequence shown here is derived from an EMBL/GenBank/DDBJ whole genome shotgun (WGS) entry which is preliminary data.</text>
</comment>
<dbReference type="SUPFAM" id="SSF56112">
    <property type="entry name" value="Protein kinase-like (PK-like)"/>
    <property type="match status" value="1"/>
</dbReference>
<feature type="region of interest" description="Disordered" evidence="1">
    <location>
        <begin position="976"/>
        <end position="1004"/>
    </location>
</feature>
<dbReference type="EMBL" id="CAJVRL010000116">
    <property type="protein sequence ID" value="CAG8961805.1"/>
    <property type="molecule type" value="Genomic_DNA"/>
</dbReference>
<proteinExistence type="predicted"/>
<dbReference type="Proteomes" id="UP000696280">
    <property type="component" value="Unassembled WGS sequence"/>
</dbReference>
<keyword evidence="3" id="KW-1185">Reference proteome</keyword>
<evidence type="ECO:0008006" key="4">
    <source>
        <dbReference type="Google" id="ProtNLM"/>
    </source>
</evidence>
<evidence type="ECO:0000313" key="2">
    <source>
        <dbReference type="EMBL" id="CAG8961805.1"/>
    </source>
</evidence>
<sequence>MPAGDTPPLCTGAQEREVGPSLWVQWCSGAGKEASVAHPLTHTRGRFVGIKISSQADGPILLLSNSLYIWALLALNDSFRVGNAHLSLKYAPSIYPDPLSFASSCSSLQLRPHIMESLYSMPLPFQRRLTKMYTDTKSSYDFVKEPVQAAEDPELVQLHRKLRIQKDRLVSWGLEWSDHPSQSPDIDESINKAGLSELVGSVMSTIKEILAEAEPLWQSSKRLSSDEKYPIQEKAVDRKQSMITWDKSRFQDLVRDLTMSIDTLYDLSRTRQSSRRSQPLKSDSSASLTKTHAAEERLFESTRMSTPQQIDPDTIIWPRNVKGIQSSMLQPAKSQRQIVYMRRPTSPSDSRKHGQQLPLVPVLLEYAPYNPIYSVTGITPSLTRFEKLFAALSQSYISAGKSLSGLLNLIGYFEEPQDSRFCLLFALPSHFGPIDIESPRIPSISFLSDMLFSPYEPSLEIKYRLAHNVATAVFDLHSKGVVHGSLVPSNILFIEHQAQATSRVDIGQINMRQSFLSSYDLFSDNASDNPESSDIVKSLYRHPLDPRITRYTHLTSESKSLDLYSLAMLLVEIGLWTSLSEVFPEVDTVPENPVAVFKQLATRCGTLYMKAVQACWRAPEDELSQKARADVMHQKTFWKVSKALQTCCALDESGEEEKTDTEDAMPTQKISRSSTPRRGLREQKSQAFASPTSAARPAWSEKPSYTAAPIAAAPIAAAPETYWPEKTAAKISGMKEPRNTIKSIHLHMAVAPLQQVETSKPKLRTYPAIPISQEHLDFWHTGLMPHINHVLRGFYRKYPESIEISLESIGESPTTTKPTILVICTSVQKIRSILKKHLVYDKSTYGLKVCRGKVVRSRNKGARRSMANEFSGDIKPANADHQPQPNNGASIGAFVNSRHLPPVSLGGLIMIDDKPYGMTVHHMLDDPEEEEEIEPQGPILRSSARGDVPDLTYSDSSEYCSSGDEEFMYQLSDCESDFGSETASDTEFDESEYGDESEGAEEPGDIEGIPEDCGEGYFITQPAIDDVDELFYPDEETRDSDHLDSYELGEVYASSGIRRRNEEGTVHEIDWALFKFKDDRCPTENKIKGESFCQQKEGEYPRGVAPHRELANLEVHCMARTSGLQTGRILPGMVIVKIYGRQTPSSSYQVAGKLGVPGDSGAWVVDNEQGRACGHVLAWSSRKKAAYICPMDVLIRDIQETLQAKSIHLPGGEDLLTSNISRTNNSHTLTDIEAPSPKIATNQDEELSTLFRELKLPPTPDQTGLGLDRTSYLLPPQHNPLPSPGEEKDFPQPIITRSAAIREPGDHCFSIPIRLVSGGSEGKNGMRHNITSFQSGRESVILAAGEEGDVDVEVDLDREMEMEMELGKTAMV</sequence>
<protein>
    <recommendedName>
        <fullName evidence="4">Protein kinase domain-containing protein</fullName>
    </recommendedName>
</protein>
<reference evidence="2" key="1">
    <citation type="submission" date="2021-07" db="EMBL/GenBank/DDBJ databases">
        <authorList>
            <person name="Durling M."/>
        </authorList>
    </citation>
    <scope>NUCLEOTIDE SEQUENCE</scope>
</reference>